<dbReference type="EMBL" id="QYUL01000001">
    <property type="protein sequence ID" value="RJF84812.1"/>
    <property type="molecule type" value="Genomic_DNA"/>
</dbReference>
<comment type="caution">
    <text evidence="3">The sequence shown here is derived from an EMBL/GenBank/DDBJ whole genome shotgun (WGS) entry which is preliminary data.</text>
</comment>
<proteinExistence type="predicted"/>
<organism evidence="3 4">
    <name type="scientific">Azospirillum cavernae</name>
    <dbReference type="NCBI Taxonomy" id="2320860"/>
    <lineage>
        <taxon>Bacteria</taxon>
        <taxon>Pseudomonadati</taxon>
        <taxon>Pseudomonadota</taxon>
        <taxon>Alphaproteobacteria</taxon>
        <taxon>Rhodospirillales</taxon>
        <taxon>Azospirillaceae</taxon>
        <taxon>Azospirillum</taxon>
    </lineage>
</organism>
<dbReference type="NCBIfam" id="TIGR01539">
    <property type="entry name" value="portal_lambda"/>
    <property type="match status" value="1"/>
</dbReference>
<keyword evidence="4" id="KW-1185">Reference proteome</keyword>
<gene>
    <name evidence="2" type="ORF">D3877_01895</name>
    <name evidence="3" type="ORF">D3877_10050</name>
</gene>
<evidence type="ECO:0000313" key="4">
    <source>
        <dbReference type="Proteomes" id="UP000283458"/>
    </source>
</evidence>
<dbReference type="EMBL" id="QYUL01000001">
    <property type="protein sequence ID" value="RJF83448.1"/>
    <property type="molecule type" value="Genomic_DNA"/>
</dbReference>
<dbReference type="Pfam" id="PF05136">
    <property type="entry name" value="Phage_portal_2"/>
    <property type="match status" value="1"/>
</dbReference>
<dbReference type="GO" id="GO:0005198">
    <property type="term" value="F:structural molecule activity"/>
    <property type="evidence" value="ECO:0007669"/>
    <property type="project" value="InterPro"/>
</dbReference>
<accession>A0A418W465</accession>
<dbReference type="GO" id="GO:0019068">
    <property type="term" value="P:virion assembly"/>
    <property type="evidence" value="ECO:0007669"/>
    <property type="project" value="InterPro"/>
</dbReference>
<dbReference type="InterPro" id="IPR006429">
    <property type="entry name" value="Phage_lambda_portal"/>
</dbReference>
<dbReference type="OrthoDB" id="9770450at2"/>
<feature type="region of interest" description="Disordered" evidence="1">
    <location>
        <begin position="522"/>
        <end position="549"/>
    </location>
</feature>
<dbReference type="AlphaFoldDB" id="A0A418W465"/>
<name>A0A418W465_9PROT</name>
<evidence type="ECO:0000313" key="2">
    <source>
        <dbReference type="EMBL" id="RJF83448.1"/>
    </source>
</evidence>
<sequence length="549" mass="60009">MTNVILYGPDGVTPLSAPPRRASMLAGGGSTPYDAADTQGEHLAAWQPYLGSADSDLTPYRDRIVSRVRDLVRNDGWASGAVTRILDNAVGATFRPIAKPDYRALALMTGNKGFDAAWADAFGRAVEAGWRTWADDPGHYCDAQRQRSMAQLLRLAFRHKLVDGDALAGLPWMPERIGRGRAKYCTVVQLIDPDRLSNPQMQFDQRHLRGGVEIDEHGAAVAYHVRKAHQNDWYSGSDSVAWSRIPRETDWGRPLIVHDFDAERGEQHRGGAGVLTPVIQRLKMLIKYDGTELDAAIVNAIFGAYITSPHDPSVVQDALGAGDGVGAYQDARADYHKERRTALGGVRMPILFPGESINTVAAARPTSNFAAFEGAVLRNAAAGIGISAQQLSNDWSDVNYSSARAALLEAWKTLTRRRTDFAVGFASKVYAAWLEEAMEVDNLPMPSGVVPDYLDARGAYSRCRWMGPGRGWIDPVAEKQGAVLGMDAALSTLEEECAENTGQDWEEVLDQRAREMQGFKERGLEPPSWAKMNIPANQAAAPPKKPDAQ</sequence>
<dbReference type="RefSeq" id="WP_119829090.1">
    <property type="nucleotide sequence ID" value="NZ_QYUL01000001.1"/>
</dbReference>
<evidence type="ECO:0000313" key="3">
    <source>
        <dbReference type="EMBL" id="RJF84812.1"/>
    </source>
</evidence>
<dbReference type="Proteomes" id="UP000283458">
    <property type="component" value="Unassembled WGS sequence"/>
</dbReference>
<protein>
    <submittedName>
        <fullName evidence="3">Phage portal protein</fullName>
    </submittedName>
</protein>
<evidence type="ECO:0000256" key="1">
    <source>
        <dbReference type="SAM" id="MobiDB-lite"/>
    </source>
</evidence>
<reference evidence="3 4" key="1">
    <citation type="submission" date="2018-09" db="EMBL/GenBank/DDBJ databases">
        <authorList>
            <person name="Zhu H."/>
        </authorList>
    </citation>
    <scope>NUCLEOTIDE SEQUENCE [LARGE SCALE GENOMIC DNA]</scope>
    <source>
        <strain evidence="3 4">K2W22B-5</strain>
    </source>
</reference>